<keyword evidence="5" id="KW-1185">Reference proteome</keyword>
<dbReference type="GO" id="GO:0000270">
    <property type="term" value="P:peptidoglycan metabolic process"/>
    <property type="evidence" value="ECO:0007669"/>
    <property type="project" value="TreeGrafter"/>
</dbReference>
<reference evidence="4 5" key="1">
    <citation type="submission" date="2019-03" db="EMBL/GenBank/DDBJ databases">
        <title>Genomic Encyclopedia of Type Strains, Phase IV (KMG-IV): sequencing the most valuable type-strain genomes for metagenomic binning, comparative biology and taxonomic classification.</title>
        <authorList>
            <person name="Goeker M."/>
        </authorList>
    </citation>
    <scope>NUCLEOTIDE SEQUENCE [LARGE SCALE GENOMIC DNA]</scope>
    <source>
        <strain evidence="4 5">DSM 44684</strain>
    </source>
</reference>
<dbReference type="Gene3D" id="3.50.80.20">
    <property type="entry name" value="D-Ala-D-Ala carboxypeptidase C, peptidase S13"/>
    <property type="match status" value="1"/>
</dbReference>
<protein>
    <submittedName>
        <fullName evidence="4">D-alanyl-D-alanine carboxypeptidase/D-alanyl-D-alanine-endopeptidase (Penicillin-binding protein 4)</fullName>
    </submittedName>
</protein>
<feature type="transmembrane region" description="Helical" evidence="3">
    <location>
        <begin position="20"/>
        <end position="41"/>
    </location>
</feature>
<evidence type="ECO:0000256" key="1">
    <source>
        <dbReference type="ARBA" id="ARBA00006096"/>
    </source>
</evidence>
<dbReference type="STRING" id="1210063.GCA_001612665_04400"/>
<dbReference type="GO" id="GO:0004185">
    <property type="term" value="F:serine-type carboxypeptidase activity"/>
    <property type="evidence" value="ECO:0007669"/>
    <property type="project" value="InterPro"/>
</dbReference>
<comment type="caution">
    <text evidence="4">The sequence shown here is derived from an EMBL/GenBank/DDBJ whole genome shotgun (WGS) entry which is preliminary data.</text>
</comment>
<keyword evidence="4" id="KW-0645">Protease</keyword>
<keyword evidence="3" id="KW-0812">Transmembrane</keyword>
<keyword evidence="4" id="KW-0121">Carboxypeptidase</keyword>
<keyword evidence="2" id="KW-0378">Hydrolase</keyword>
<dbReference type="AlphaFoldDB" id="A0A4R1G0P9"/>
<organism evidence="4 5">
    <name type="scientific">Nocardia alba</name>
    <dbReference type="NCBI Taxonomy" id="225051"/>
    <lineage>
        <taxon>Bacteria</taxon>
        <taxon>Bacillati</taxon>
        <taxon>Actinomycetota</taxon>
        <taxon>Actinomycetes</taxon>
        <taxon>Mycobacteriales</taxon>
        <taxon>Nocardiaceae</taxon>
        <taxon>Nocardia</taxon>
    </lineage>
</organism>
<evidence type="ECO:0000313" key="4">
    <source>
        <dbReference type="EMBL" id="TCK01138.1"/>
    </source>
</evidence>
<keyword evidence="3" id="KW-0472">Membrane</keyword>
<evidence type="ECO:0000313" key="5">
    <source>
        <dbReference type="Proteomes" id="UP000294856"/>
    </source>
</evidence>
<keyword evidence="3" id="KW-1133">Transmembrane helix</keyword>
<dbReference type="NCBIfam" id="TIGR00666">
    <property type="entry name" value="PBP4"/>
    <property type="match status" value="1"/>
</dbReference>
<dbReference type="PANTHER" id="PTHR30023:SF0">
    <property type="entry name" value="PENICILLIN-SENSITIVE CARBOXYPEPTIDASE A"/>
    <property type="match status" value="1"/>
</dbReference>
<dbReference type="EMBL" id="SMFR01000001">
    <property type="protein sequence ID" value="TCK01138.1"/>
    <property type="molecule type" value="Genomic_DNA"/>
</dbReference>
<sequence>MVDTGGNPGSAVRGRRKSRWIWLSAVVVALMVIAGGFAAIARPWTPEFRHGGLTVAPAPDTGQVFPEVAPARSDAPAPTVAGIAAALAPVVGNPDLGAFAGEVSDPSSATVLWSKDSTKPMIPSSTAKIMLVAAALLTLPDDQRVTTKVLAGAPGELVLVAGGDPTLTTRAAGGYYTGGARIADLAAQVRASGRQVNAIVVDTSAYSGPTMASGWDPIDIAEGSIAPIEPIMLDGGRFDPTADYSPRTANPALDAGRALAAELGADPAAVRVGPAAQTGAQIAKVESAPLRVRLHDMMIHSDNVLAETIGRELAAASGQPASFAGAVAATTAALSTAGFDIAGLRLADNSGLSIDDRVTPKLLDSIIATAAKPTGAAAVVPAGTQARPENDPRAAALAPMLDYLPVAGGTGTLAPRFVTQNRQGAGWVRAKTGTLSVASALVGYVLDRDGRVLTFALMSNDRLPEQSRPALDAVAGALRDCGCS</sequence>
<evidence type="ECO:0000256" key="2">
    <source>
        <dbReference type="ARBA" id="ARBA00022801"/>
    </source>
</evidence>
<dbReference type="SUPFAM" id="SSF56601">
    <property type="entry name" value="beta-lactamase/transpeptidase-like"/>
    <property type="match status" value="1"/>
</dbReference>
<dbReference type="Proteomes" id="UP000294856">
    <property type="component" value="Unassembled WGS sequence"/>
</dbReference>
<dbReference type="InterPro" id="IPR012338">
    <property type="entry name" value="Beta-lactam/transpept-like"/>
</dbReference>
<dbReference type="Gene3D" id="3.40.710.10">
    <property type="entry name" value="DD-peptidase/beta-lactamase superfamily"/>
    <property type="match status" value="2"/>
</dbReference>
<name>A0A4R1G0P9_9NOCA</name>
<dbReference type="PRINTS" id="PR00922">
    <property type="entry name" value="DADACBPTASE3"/>
</dbReference>
<proteinExistence type="inferred from homology"/>
<gene>
    <name evidence="4" type="ORF">DFR71_2162</name>
</gene>
<dbReference type="GO" id="GO:0006508">
    <property type="term" value="P:proteolysis"/>
    <property type="evidence" value="ECO:0007669"/>
    <property type="project" value="InterPro"/>
</dbReference>
<comment type="similarity">
    <text evidence="1">Belongs to the peptidase S13 family.</text>
</comment>
<dbReference type="Pfam" id="PF02113">
    <property type="entry name" value="Peptidase_S13"/>
    <property type="match status" value="3"/>
</dbReference>
<accession>A0A4R1G0P9</accession>
<dbReference type="PANTHER" id="PTHR30023">
    <property type="entry name" value="D-ALANYL-D-ALANINE CARBOXYPEPTIDASE"/>
    <property type="match status" value="1"/>
</dbReference>
<dbReference type="InterPro" id="IPR000667">
    <property type="entry name" value="Peptidase_S13"/>
</dbReference>
<evidence type="ECO:0000256" key="3">
    <source>
        <dbReference type="SAM" id="Phobius"/>
    </source>
</evidence>